<comment type="subcellular location">
    <subcellularLocation>
        <location evidence="1 12">Cytoplasm</location>
    </subcellularLocation>
</comment>
<feature type="binding site" evidence="12">
    <location>
        <position position="36"/>
    </location>
    <ligand>
        <name>Zn(2+)</name>
        <dbReference type="ChEBI" id="CHEBI:29105"/>
    </ligand>
</feature>
<dbReference type="PANTHER" id="PTHR10890">
    <property type="entry name" value="CYSTEINYL-TRNA SYNTHETASE"/>
    <property type="match status" value="1"/>
</dbReference>
<evidence type="ECO:0000256" key="7">
    <source>
        <dbReference type="ARBA" id="ARBA00022741"/>
    </source>
</evidence>
<dbReference type="HAMAP" id="MF_00041">
    <property type="entry name" value="Cys_tRNA_synth"/>
    <property type="match status" value="1"/>
</dbReference>
<dbReference type="GO" id="GO:0005829">
    <property type="term" value="C:cytosol"/>
    <property type="evidence" value="ECO:0007669"/>
    <property type="project" value="TreeGrafter"/>
</dbReference>
<dbReference type="Gene3D" id="1.20.120.1910">
    <property type="entry name" value="Cysteine-tRNA ligase, C-terminal anti-codon recognition domain"/>
    <property type="match status" value="1"/>
</dbReference>
<evidence type="ECO:0000256" key="10">
    <source>
        <dbReference type="ARBA" id="ARBA00022917"/>
    </source>
</evidence>
<dbReference type="Proteomes" id="UP000316562">
    <property type="component" value="Unassembled WGS sequence"/>
</dbReference>
<dbReference type="PANTHER" id="PTHR10890:SF3">
    <property type="entry name" value="CYSTEINE--TRNA LIGASE, CYTOPLASMIC"/>
    <property type="match status" value="1"/>
</dbReference>
<dbReference type="EC" id="6.1.1.16" evidence="12"/>
<keyword evidence="6 12" id="KW-0479">Metal-binding</keyword>
<keyword evidence="10 12" id="KW-0648">Protein biosynthesis</keyword>
<feature type="short sequence motif" description="'HIGH' region" evidence="12">
    <location>
        <begin position="38"/>
        <end position="48"/>
    </location>
</feature>
<evidence type="ECO:0000256" key="4">
    <source>
        <dbReference type="ARBA" id="ARBA00022490"/>
    </source>
</evidence>
<evidence type="ECO:0000259" key="13">
    <source>
        <dbReference type="SMART" id="SM00840"/>
    </source>
</evidence>
<evidence type="ECO:0000313" key="14">
    <source>
        <dbReference type="EMBL" id="RZD15815.1"/>
    </source>
</evidence>
<dbReference type="Gene3D" id="3.40.50.620">
    <property type="entry name" value="HUPs"/>
    <property type="match status" value="1"/>
</dbReference>
<feature type="binding site" evidence="12">
    <location>
        <position position="276"/>
    </location>
    <ligand>
        <name>ATP</name>
        <dbReference type="ChEBI" id="CHEBI:30616"/>
    </ligand>
</feature>
<dbReference type="InterPro" id="IPR014729">
    <property type="entry name" value="Rossmann-like_a/b/a_fold"/>
</dbReference>
<dbReference type="SUPFAM" id="SSF52374">
    <property type="entry name" value="Nucleotidylyl transferase"/>
    <property type="match status" value="1"/>
</dbReference>
<dbReference type="GO" id="GO:0005524">
    <property type="term" value="F:ATP binding"/>
    <property type="evidence" value="ECO:0007669"/>
    <property type="project" value="UniProtKB-UniRule"/>
</dbReference>
<protein>
    <recommendedName>
        <fullName evidence="12">Cysteine--tRNA ligase</fullName>
        <ecNumber evidence="12">6.1.1.16</ecNumber>
    </recommendedName>
    <alternativeName>
        <fullName evidence="12">Cysteinyl-tRNA synthetase</fullName>
        <shortName evidence="12">CysRS</shortName>
    </alternativeName>
</protein>
<dbReference type="Pfam" id="PF01406">
    <property type="entry name" value="tRNA-synt_1e"/>
    <property type="match status" value="1"/>
</dbReference>
<comment type="similarity">
    <text evidence="2 12">Belongs to the class-I aminoacyl-tRNA synthetase family.</text>
</comment>
<evidence type="ECO:0000256" key="11">
    <source>
        <dbReference type="ARBA" id="ARBA00023146"/>
    </source>
</evidence>
<keyword evidence="4 12" id="KW-0963">Cytoplasm</keyword>
<dbReference type="GO" id="GO:0004817">
    <property type="term" value="F:cysteine-tRNA ligase activity"/>
    <property type="evidence" value="ECO:0007669"/>
    <property type="project" value="UniProtKB-UniRule"/>
</dbReference>
<evidence type="ECO:0000256" key="2">
    <source>
        <dbReference type="ARBA" id="ARBA00005594"/>
    </source>
</evidence>
<comment type="catalytic activity">
    <reaction evidence="12">
        <text>tRNA(Cys) + L-cysteine + ATP = L-cysteinyl-tRNA(Cys) + AMP + diphosphate</text>
        <dbReference type="Rhea" id="RHEA:17773"/>
        <dbReference type="Rhea" id="RHEA-COMP:9661"/>
        <dbReference type="Rhea" id="RHEA-COMP:9679"/>
        <dbReference type="ChEBI" id="CHEBI:30616"/>
        <dbReference type="ChEBI" id="CHEBI:33019"/>
        <dbReference type="ChEBI" id="CHEBI:35235"/>
        <dbReference type="ChEBI" id="CHEBI:78442"/>
        <dbReference type="ChEBI" id="CHEBI:78517"/>
        <dbReference type="ChEBI" id="CHEBI:456215"/>
        <dbReference type="EC" id="6.1.1.16"/>
    </reaction>
</comment>
<gene>
    <name evidence="12" type="primary">cysS</name>
    <name evidence="14" type="ORF">EVJ46_09870</name>
</gene>
<feature type="short sequence motif" description="'KMSKS' region" evidence="12">
    <location>
        <begin position="273"/>
        <end position="277"/>
    </location>
</feature>
<dbReference type="EMBL" id="SGBC01000004">
    <property type="protein sequence ID" value="RZD15815.1"/>
    <property type="molecule type" value="Genomic_DNA"/>
</dbReference>
<dbReference type="PRINTS" id="PR00983">
    <property type="entry name" value="TRNASYNTHCYS"/>
</dbReference>
<organism evidence="14 15">
    <name type="scientific">Acididesulfobacter guangdongensis</name>
    <dbReference type="NCBI Taxonomy" id="2597225"/>
    <lineage>
        <taxon>Bacteria</taxon>
        <taxon>Deltaproteobacteria</taxon>
        <taxon>Candidatus Acidulodesulfobacterales</taxon>
        <taxon>Candidatus Acididesulfobacter</taxon>
    </lineage>
</organism>
<dbReference type="NCBIfam" id="TIGR00435">
    <property type="entry name" value="cysS"/>
    <property type="match status" value="1"/>
</dbReference>
<dbReference type="InterPro" id="IPR015273">
    <property type="entry name" value="Cys-tRNA-synt_Ia_DALR"/>
</dbReference>
<dbReference type="SMART" id="SM00840">
    <property type="entry name" value="DALR_2"/>
    <property type="match status" value="1"/>
</dbReference>
<feature type="binding site" evidence="12">
    <location>
        <position position="245"/>
    </location>
    <ligand>
        <name>Zn(2+)</name>
        <dbReference type="ChEBI" id="CHEBI:29105"/>
    </ligand>
</feature>
<dbReference type="InterPro" id="IPR024909">
    <property type="entry name" value="Cys-tRNA/MSH_ligase"/>
</dbReference>
<reference evidence="14 15" key="1">
    <citation type="journal article" date="2019" name="ISME J.">
        <title>Insights into ecological role of a new deltaproteobacterial order Candidatus Acidulodesulfobacterales by metagenomics and metatranscriptomics.</title>
        <authorList>
            <person name="Tan S."/>
            <person name="Liu J."/>
            <person name="Fang Y."/>
            <person name="Hedlund B.P."/>
            <person name="Lian Z.H."/>
            <person name="Huang L.Y."/>
            <person name="Li J.T."/>
            <person name="Huang L.N."/>
            <person name="Li W.J."/>
            <person name="Jiang H.C."/>
            <person name="Dong H.L."/>
            <person name="Shu W.S."/>
        </authorList>
    </citation>
    <scope>NUCLEOTIDE SEQUENCE [LARGE SCALE GENOMIC DNA]</scope>
    <source>
        <strain evidence="14">AP2</strain>
    </source>
</reference>
<feature type="domain" description="Cysteinyl-tRNA synthetase class Ia DALR" evidence="13">
    <location>
        <begin position="381"/>
        <end position="452"/>
    </location>
</feature>
<evidence type="ECO:0000256" key="3">
    <source>
        <dbReference type="ARBA" id="ARBA00011245"/>
    </source>
</evidence>
<dbReference type="Pfam" id="PF09190">
    <property type="entry name" value="DALR_2"/>
    <property type="match status" value="1"/>
</dbReference>
<evidence type="ECO:0000256" key="8">
    <source>
        <dbReference type="ARBA" id="ARBA00022833"/>
    </source>
</evidence>
<comment type="cofactor">
    <cofactor evidence="12">
        <name>Zn(2+)</name>
        <dbReference type="ChEBI" id="CHEBI:29105"/>
    </cofactor>
    <text evidence="12">Binds 1 zinc ion per subunit.</text>
</comment>
<dbReference type="GO" id="GO:0006423">
    <property type="term" value="P:cysteinyl-tRNA aminoacylation"/>
    <property type="evidence" value="ECO:0007669"/>
    <property type="project" value="UniProtKB-UniRule"/>
</dbReference>
<dbReference type="InterPro" id="IPR032678">
    <property type="entry name" value="tRNA-synt_1_cat_dom"/>
</dbReference>
<proteinExistence type="inferred from homology"/>
<dbReference type="GO" id="GO:0008270">
    <property type="term" value="F:zinc ion binding"/>
    <property type="evidence" value="ECO:0007669"/>
    <property type="project" value="UniProtKB-UniRule"/>
</dbReference>
<dbReference type="FunFam" id="3.40.50.620:FF:000009">
    <property type="entry name" value="Cysteine--tRNA ligase"/>
    <property type="match status" value="1"/>
</dbReference>
<sequence>MDLKKIKNSLFIFNTMSGSKELFKPLNKNKVLMYVCGITAYDFSHIGHARAYITFDIIYRYLKHLGFDTVYVRNFTDIDDKIIKKANEEGVAFNIISERFIDEFHNDMDSLSVEHPSFEPKATETIADMLLFIKSLIDKGVAYEKNNDVFFKVDSFKEYGKLSHKNIDELLSGARIPLNDEKENPLDFALWKKSKPNEPLWESPWGQGRPGWHIECSAMSMKFLGEQIDIHGGGSDLIFPHHENEIAQSESFTGKKFVNYWIHNGFVNINNEKMSKSLKNYITIRDLLKDYEPEVIRIFFMFTHYRSFIDFSQGGLESAKQSLIRLYEAVSLYISIKSKIADKIIEIVKNDGDSINGNNILNDSNNSNETENIEIEDYLNGFYSAMNDDFNTASALSVLFNLIRKTNQIINNSLSKGFINDYELEFLDKFYDFIKIIQNILGILKKDPQIFLEKYLKNFENTELSDDEIKSYIDKRNEFRKNKDYKSADEIRKMLLDKKIVLEDTGFETKYKIENKLEINN</sequence>
<keyword evidence="9 12" id="KW-0067">ATP-binding</keyword>
<dbReference type="InterPro" id="IPR009080">
    <property type="entry name" value="tRNAsynth_Ia_anticodon-bd"/>
</dbReference>
<evidence type="ECO:0000313" key="15">
    <source>
        <dbReference type="Proteomes" id="UP000316562"/>
    </source>
</evidence>
<evidence type="ECO:0000256" key="6">
    <source>
        <dbReference type="ARBA" id="ARBA00022723"/>
    </source>
</evidence>
<comment type="caution">
    <text evidence="14">The sequence shown here is derived from an EMBL/GenBank/DDBJ whole genome shotgun (WGS) entry which is preliminary data.</text>
</comment>
<dbReference type="CDD" id="cd00672">
    <property type="entry name" value="CysRS_core"/>
    <property type="match status" value="1"/>
</dbReference>
<name>A0A519BEX6_ACIG2</name>
<dbReference type="SUPFAM" id="SSF47323">
    <property type="entry name" value="Anticodon-binding domain of a subclass of class I aminoacyl-tRNA synthetases"/>
    <property type="match status" value="1"/>
</dbReference>
<accession>A0A519BEX6</accession>
<keyword evidence="5 12" id="KW-0436">Ligase</keyword>
<keyword evidence="11 12" id="KW-0030">Aminoacyl-tRNA synthetase</keyword>
<evidence type="ECO:0000256" key="12">
    <source>
        <dbReference type="HAMAP-Rule" id="MF_00041"/>
    </source>
</evidence>
<keyword evidence="8 12" id="KW-0862">Zinc</keyword>
<dbReference type="InterPro" id="IPR015803">
    <property type="entry name" value="Cys-tRNA-ligase"/>
</dbReference>
<dbReference type="AlphaFoldDB" id="A0A519BEX6"/>
<evidence type="ECO:0000256" key="9">
    <source>
        <dbReference type="ARBA" id="ARBA00022840"/>
    </source>
</evidence>
<feature type="binding site" evidence="12">
    <location>
        <position position="216"/>
    </location>
    <ligand>
        <name>Zn(2+)</name>
        <dbReference type="ChEBI" id="CHEBI:29105"/>
    </ligand>
</feature>
<comment type="subunit">
    <text evidence="3 12">Monomer.</text>
</comment>
<evidence type="ECO:0000256" key="1">
    <source>
        <dbReference type="ARBA" id="ARBA00004496"/>
    </source>
</evidence>
<feature type="binding site" evidence="12">
    <location>
        <position position="241"/>
    </location>
    <ligand>
        <name>Zn(2+)</name>
        <dbReference type="ChEBI" id="CHEBI:29105"/>
    </ligand>
</feature>
<keyword evidence="7 12" id="KW-0547">Nucleotide-binding</keyword>
<evidence type="ECO:0000256" key="5">
    <source>
        <dbReference type="ARBA" id="ARBA00022598"/>
    </source>
</evidence>